<organism evidence="8 9">
    <name type="scientific">Clostridium punense</name>
    <dbReference type="NCBI Taxonomy" id="1054297"/>
    <lineage>
        <taxon>Bacteria</taxon>
        <taxon>Bacillati</taxon>
        <taxon>Bacillota</taxon>
        <taxon>Clostridia</taxon>
        <taxon>Eubacteriales</taxon>
        <taxon>Clostridiaceae</taxon>
        <taxon>Clostridium</taxon>
    </lineage>
</organism>
<dbReference type="PROSITE" id="PS50850">
    <property type="entry name" value="MFS"/>
    <property type="match status" value="1"/>
</dbReference>
<evidence type="ECO:0000256" key="3">
    <source>
        <dbReference type="ARBA" id="ARBA00022692"/>
    </source>
</evidence>
<feature type="transmembrane region" description="Helical" evidence="6">
    <location>
        <begin position="16"/>
        <end position="34"/>
    </location>
</feature>
<protein>
    <submittedName>
        <fullName evidence="8">EmrB/QacA subfamily drug resistance transporter</fullName>
    </submittedName>
</protein>
<dbReference type="PANTHER" id="PTHR42718:SF9">
    <property type="entry name" value="MAJOR FACILITATOR SUPERFAMILY MULTIDRUG TRANSPORTER MFSC"/>
    <property type="match status" value="1"/>
</dbReference>
<gene>
    <name evidence="8" type="ORF">J2Z44_004173</name>
</gene>
<feature type="domain" description="Major facilitator superfamily (MFS) profile" evidence="7">
    <location>
        <begin position="17"/>
        <end position="574"/>
    </location>
</feature>
<feature type="transmembrane region" description="Helical" evidence="6">
    <location>
        <begin position="175"/>
        <end position="196"/>
    </location>
</feature>
<feature type="transmembrane region" description="Helical" evidence="6">
    <location>
        <begin position="551"/>
        <end position="569"/>
    </location>
</feature>
<keyword evidence="3 6" id="KW-0812">Transmembrane</keyword>
<evidence type="ECO:0000313" key="8">
    <source>
        <dbReference type="EMBL" id="MBP2024313.1"/>
    </source>
</evidence>
<reference evidence="8 9" key="1">
    <citation type="submission" date="2021-03" db="EMBL/GenBank/DDBJ databases">
        <title>Genomic Encyclopedia of Type Strains, Phase IV (KMG-IV): sequencing the most valuable type-strain genomes for metagenomic binning, comparative biology and taxonomic classification.</title>
        <authorList>
            <person name="Goeker M."/>
        </authorList>
    </citation>
    <scope>NUCLEOTIDE SEQUENCE [LARGE SCALE GENOMIC DNA]</scope>
    <source>
        <strain evidence="8 9">DSM 28650</strain>
    </source>
</reference>
<dbReference type="InterPro" id="IPR036259">
    <property type="entry name" value="MFS_trans_sf"/>
</dbReference>
<keyword evidence="2" id="KW-0813">Transport</keyword>
<feature type="transmembrane region" description="Helical" evidence="6">
    <location>
        <begin position="282"/>
        <end position="303"/>
    </location>
</feature>
<keyword evidence="9" id="KW-1185">Reference proteome</keyword>
<feature type="transmembrane region" description="Helical" evidence="6">
    <location>
        <begin position="315"/>
        <end position="332"/>
    </location>
</feature>
<dbReference type="PANTHER" id="PTHR42718">
    <property type="entry name" value="MAJOR FACILITATOR SUPERFAMILY MULTIDRUG TRANSPORTER MFSC"/>
    <property type="match status" value="1"/>
</dbReference>
<feature type="transmembrane region" description="Helical" evidence="6">
    <location>
        <begin position="144"/>
        <end position="163"/>
    </location>
</feature>
<evidence type="ECO:0000256" key="2">
    <source>
        <dbReference type="ARBA" id="ARBA00022448"/>
    </source>
</evidence>
<name>A0ABS4K945_9CLOT</name>
<dbReference type="Pfam" id="PF07690">
    <property type="entry name" value="MFS_1"/>
    <property type="match status" value="1"/>
</dbReference>
<dbReference type="InterPro" id="IPR011701">
    <property type="entry name" value="MFS"/>
</dbReference>
<feature type="transmembrane region" description="Helical" evidence="6">
    <location>
        <begin position="373"/>
        <end position="396"/>
    </location>
</feature>
<evidence type="ECO:0000259" key="7">
    <source>
        <dbReference type="PROSITE" id="PS50850"/>
    </source>
</evidence>
<evidence type="ECO:0000256" key="1">
    <source>
        <dbReference type="ARBA" id="ARBA00004651"/>
    </source>
</evidence>
<dbReference type="Gene3D" id="1.20.1720.10">
    <property type="entry name" value="Multidrug resistance protein D"/>
    <property type="match status" value="1"/>
</dbReference>
<evidence type="ECO:0000256" key="6">
    <source>
        <dbReference type="SAM" id="Phobius"/>
    </source>
</evidence>
<dbReference type="RefSeq" id="WP_209650022.1">
    <property type="nucleotide sequence ID" value="NZ_JAGGLL010000060.1"/>
</dbReference>
<proteinExistence type="predicted"/>
<accession>A0ABS4K945</accession>
<feature type="transmembrane region" description="Helical" evidence="6">
    <location>
        <begin position="54"/>
        <end position="71"/>
    </location>
</feature>
<keyword evidence="5 6" id="KW-0472">Membrane</keyword>
<dbReference type="Gene3D" id="1.20.1250.20">
    <property type="entry name" value="MFS general substrate transporter like domains"/>
    <property type="match status" value="1"/>
</dbReference>
<dbReference type="EMBL" id="JAGGLL010000060">
    <property type="protein sequence ID" value="MBP2024313.1"/>
    <property type="molecule type" value="Genomic_DNA"/>
</dbReference>
<evidence type="ECO:0000256" key="4">
    <source>
        <dbReference type="ARBA" id="ARBA00022989"/>
    </source>
</evidence>
<comment type="caution">
    <text evidence="8">The sequence shown here is derived from an EMBL/GenBank/DDBJ whole genome shotgun (WGS) entry which is preliminary data.</text>
</comment>
<feature type="transmembrane region" description="Helical" evidence="6">
    <location>
        <begin position="244"/>
        <end position="261"/>
    </location>
</feature>
<dbReference type="SUPFAM" id="SSF103473">
    <property type="entry name" value="MFS general substrate transporter"/>
    <property type="match status" value="1"/>
</dbReference>
<evidence type="ECO:0000313" key="9">
    <source>
        <dbReference type="Proteomes" id="UP001519308"/>
    </source>
</evidence>
<evidence type="ECO:0000256" key="5">
    <source>
        <dbReference type="ARBA" id="ARBA00023136"/>
    </source>
</evidence>
<feature type="transmembrane region" description="Helical" evidence="6">
    <location>
        <begin position="111"/>
        <end position="132"/>
    </location>
</feature>
<comment type="subcellular location">
    <subcellularLocation>
        <location evidence="1">Cell membrane</location>
        <topology evidence="1">Multi-pass membrane protein</topology>
    </subcellularLocation>
</comment>
<dbReference type="Proteomes" id="UP001519308">
    <property type="component" value="Unassembled WGS sequence"/>
</dbReference>
<feature type="transmembrane region" description="Helical" evidence="6">
    <location>
        <begin position="344"/>
        <end position="367"/>
    </location>
</feature>
<feature type="transmembrane region" description="Helical" evidence="6">
    <location>
        <begin position="208"/>
        <end position="228"/>
    </location>
</feature>
<dbReference type="InterPro" id="IPR020846">
    <property type="entry name" value="MFS_dom"/>
</dbReference>
<sequence>MNKVQKGEKNEKNKTLILVMFLLGIFIGALDSGIVSPARTVIANSLSVSSNDSIWMITIYTLAYAVSMPLVGKISDRYGKKKLFTFSIVVFGIGSLLCGLSNYFGGFSFLLVSRVIQAIGGGGIIPIATAYIAESFPPEKRGTALGLVGGIYGIANVLGPTAGSALLDLAGSSNWGVLFLINVPICIIVVIASMTIKEEKVTKAPTKMDVKGSIVVTALILSLMYALTNLKFHDFANSIKSTNVYPYLIAFIILLPIFLYIEKKAEDPVINLKYFTSREIALTLAIGFITGAGMMGVIFIPQFGENILKLKTGSGGYLVTLMAVFSGFCAPLGGKLIDKFSAKFILILGFSCTLIGTLVMSTLAISYPSIVTLTIGLAFIGFGMGFTMGTPLNYLIQANVSENETASAQATLSLIRSIGVAISPNLLINFITDAAKNLQGNLMALMPKISMGANAPAQSFGSGSISPEALASLQSADVTTVVDVLKNFASSMIDKVAPMIKQGLSKSLPQGVSPDAALATMKTDYLSQIESSRAAIESTFQSTLNSGFSKLFLGAAVIAFIGLVLSIILKGKEKTVKVDPNLTVKED</sequence>
<keyword evidence="4 6" id="KW-1133">Transmembrane helix</keyword>
<dbReference type="CDD" id="cd17321">
    <property type="entry name" value="MFS_MMR_MDR_like"/>
    <property type="match status" value="1"/>
</dbReference>
<feature type="transmembrane region" description="Helical" evidence="6">
    <location>
        <begin position="83"/>
        <end position="105"/>
    </location>
</feature>